<organism evidence="1 2">
    <name type="scientific">Zarea fungicola</name>
    <dbReference type="NCBI Taxonomy" id="93591"/>
    <lineage>
        <taxon>Eukaryota</taxon>
        <taxon>Fungi</taxon>
        <taxon>Dikarya</taxon>
        <taxon>Ascomycota</taxon>
        <taxon>Pezizomycotina</taxon>
        <taxon>Sordariomycetes</taxon>
        <taxon>Hypocreomycetidae</taxon>
        <taxon>Hypocreales</taxon>
        <taxon>Cordycipitaceae</taxon>
        <taxon>Zarea</taxon>
    </lineage>
</organism>
<accession>A0ACC1MY48</accession>
<evidence type="ECO:0000313" key="1">
    <source>
        <dbReference type="EMBL" id="KAJ2971186.1"/>
    </source>
</evidence>
<evidence type="ECO:0000313" key="2">
    <source>
        <dbReference type="Proteomes" id="UP001143910"/>
    </source>
</evidence>
<gene>
    <name evidence="1" type="ORF">NQ176_g7821</name>
</gene>
<reference evidence="1" key="1">
    <citation type="submission" date="2022-08" db="EMBL/GenBank/DDBJ databases">
        <title>Genome Sequence of Lecanicillium fungicola.</title>
        <authorList>
            <person name="Buettner E."/>
        </authorList>
    </citation>
    <scope>NUCLEOTIDE SEQUENCE</scope>
    <source>
        <strain evidence="1">Babe33</strain>
    </source>
</reference>
<dbReference type="EMBL" id="JANJQO010001389">
    <property type="protein sequence ID" value="KAJ2971186.1"/>
    <property type="molecule type" value="Genomic_DNA"/>
</dbReference>
<name>A0ACC1MY48_9HYPO</name>
<protein>
    <submittedName>
        <fullName evidence="1">Uncharacterized protein</fullName>
    </submittedName>
</protein>
<proteinExistence type="predicted"/>
<comment type="caution">
    <text evidence="1">The sequence shown here is derived from an EMBL/GenBank/DDBJ whole genome shotgun (WGS) entry which is preliminary data.</text>
</comment>
<sequence>MDHSSLPSIWGRHDAEDEQTLEFLNHIPDDTGALKRRRRLPTDSPSPPGFTKSNGRWLDPLKENLDDLLNRLHCDAPLQQQQWTRMEPHDASLVTPLFNIPAELLHAVLSYLSPFDLLNVTATCRTLREYAVTELHWHRCIQRNLPGVWLSTPGPCQTYRELFAGLDRLWFLPRYKIWFSDRDLMGKLIIARYDQRRGSIEAYQLLAVSRRDTYNHWPADKEVIIHGFEPKVNLHLDKPVLQFKVQGGEPGRAEQTFHSRPGANRFADEMPMTLDDRLAGMFSNFMLTRPLDPEEADRSLSSDYPYDHIWPPPAIPARHHVSGVESGQAVVQTPTHDRPRRRSEVSDQTFRIRQWMELTGPPPPPVAWAAPLPNGEGSATPIGVHIGEEIVTYSTLDPTLYTPTATKPWRGIWVGDYSGHGCEFLLVNQPDDPPATDLELGLKRGAEESDDDWQRRRLDARKYRGRLEAIKLTGDPNIPRGEYTFVADDLGPEGYVGDAQDELFAGARMVRSKGHVAAAGFQRDKFIESQLILVSHNRLAQYWVGFGHISFFERVHIDEFIKT</sequence>
<keyword evidence="2" id="KW-1185">Reference proteome</keyword>
<dbReference type="Proteomes" id="UP001143910">
    <property type="component" value="Unassembled WGS sequence"/>
</dbReference>